<organism evidence="2 3">
    <name type="scientific">Brachyspira pilosicoli</name>
    <name type="common">Serpulina pilosicoli</name>
    <dbReference type="NCBI Taxonomy" id="52584"/>
    <lineage>
        <taxon>Bacteria</taxon>
        <taxon>Pseudomonadati</taxon>
        <taxon>Spirochaetota</taxon>
        <taxon>Spirochaetia</taxon>
        <taxon>Brachyspirales</taxon>
        <taxon>Brachyspiraceae</taxon>
        <taxon>Brachyspira</taxon>
    </lineage>
</organism>
<feature type="transmembrane region" description="Helical" evidence="1">
    <location>
        <begin position="311"/>
        <end position="329"/>
    </location>
</feature>
<dbReference type="EMBL" id="CP098754">
    <property type="protein sequence ID" value="WIH94189.1"/>
    <property type="molecule type" value="Genomic_DNA"/>
</dbReference>
<feature type="transmembrane region" description="Helical" evidence="1">
    <location>
        <begin position="375"/>
        <end position="404"/>
    </location>
</feature>
<name>A0AAJ6KD89_BRAPL</name>
<accession>A0AAJ6KD89</accession>
<feature type="transmembrane region" description="Helical" evidence="1">
    <location>
        <begin position="336"/>
        <end position="355"/>
    </location>
</feature>
<keyword evidence="1" id="KW-0812">Transmembrane</keyword>
<dbReference type="AlphaFoldDB" id="A0AAJ6KD89"/>
<keyword evidence="1" id="KW-1133">Transmembrane helix</keyword>
<evidence type="ECO:0000313" key="3">
    <source>
        <dbReference type="Proteomes" id="UP001242021"/>
    </source>
</evidence>
<feature type="transmembrane region" description="Helical" evidence="1">
    <location>
        <begin position="159"/>
        <end position="178"/>
    </location>
</feature>
<evidence type="ECO:0000256" key="1">
    <source>
        <dbReference type="SAM" id="Phobius"/>
    </source>
</evidence>
<evidence type="ECO:0000313" key="2">
    <source>
        <dbReference type="EMBL" id="WIH94189.1"/>
    </source>
</evidence>
<reference evidence="2" key="1">
    <citation type="submission" date="2022-06" db="EMBL/GenBank/DDBJ databases">
        <title>Brachyspira pilosicoli from pigs in Switzerland.</title>
        <authorList>
            <person name="Schmitt S."/>
            <person name="Arnold M."/>
            <person name="Rossano A."/>
            <person name="Perreten V."/>
        </authorList>
    </citation>
    <scope>NUCLEOTIDE SEQUENCE</scope>
    <source>
        <strain evidence="2">MEI4028</strain>
    </source>
</reference>
<feature type="transmembrane region" description="Helical" evidence="1">
    <location>
        <begin position="416"/>
        <end position="435"/>
    </location>
</feature>
<feature type="transmembrane region" description="Helical" evidence="1">
    <location>
        <begin position="555"/>
        <end position="571"/>
    </location>
</feature>
<feature type="transmembrane region" description="Helical" evidence="1">
    <location>
        <begin position="490"/>
        <end position="509"/>
    </location>
</feature>
<feature type="transmembrane region" description="Helical" evidence="1">
    <location>
        <begin position="252"/>
        <end position="271"/>
    </location>
</feature>
<keyword evidence="1" id="KW-0472">Membrane</keyword>
<proteinExistence type="predicted"/>
<dbReference type="Proteomes" id="UP001242021">
    <property type="component" value="Chromosome"/>
</dbReference>
<feature type="transmembrane region" description="Helical" evidence="1">
    <location>
        <begin position="190"/>
        <end position="207"/>
    </location>
</feature>
<feature type="transmembrane region" description="Helical" evidence="1">
    <location>
        <begin position="283"/>
        <end position="305"/>
    </location>
</feature>
<feature type="transmembrane region" description="Helical" evidence="1">
    <location>
        <begin position="529"/>
        <end position="549"/>
    </location>
</feature>
<dbReference type="RefSeq" id="WP_284602430.1">
    <property type="nucleotide sequence ID" value="NZ_CP098752.1"/>
</dbReference>
<protein>
    <submittedName>
        <fullName evidence="2">Uncharacterized protein</fullName>
    </submittedName>
</protein>
<gene>
    <name evidence="2" type="ORF">NEH99_07790</name>
</gene>
<feature type="transmembrane region" description="Helical" evidence="1">
    <location>
        <begin position="580"/>
        <end position="598"/>
    </location>
</feature>
<feature type="transmembrane region" description="Helical" evidence="1">
    <location>
        <begin position="6"/>
        <end position="28"/>
    </location>
</feature>
<sequence>MKNKKLFITIYSIFVIIVFISVILLNILGKKERIGYLSEFKLNIDKTLQINRLDIEETKKLFELNDKLDVSSITNYIFTNNSITNYSYDFRIKYYSKVFRNSDIYGVYPNIDNILSNNGFIKEINIGESGSPFGTLESTKNIENQEINNVIYTLKIKPLINVLLIFLVLCLLISIIYLKNESFIIKYDIHYAYLLLIITFIIMFFYLKLYNYQLGLPIFVEQGDLLHMYMIAGEIYHEGWFPVITDRLGYPFNGYFGTFPVYLFINTEVLLMKIISLFGFNSFIDIFNIAYILIFPISSIIAFYVMRNLKISIFVSIIGALSFAFLPFVFQRIPHYFLAAIYFIPLTILLCIWLYEDDSIFKLNKSFFKNKKNIFSILFIILIANNGASYYQFLSCFFICIVALYKFLKYKKLNKIYSSIIALILLIFFYGINYLPLLIYKKNNFINVDIPRNFVGAEVYGTKISHLLLNTKLFPQYYSQAILVNENSTAYLGIIGIIGFIILILCLFIDSNRCDSRISLLSKLNIGAVLFTTIGGFSSLFAFFITPMLRSYNRISVYIAFVSILSFSLIIDKYFTKRNLIFYISFVILLSFSLYDQIPNIDFNNKEKAKSFVMNKDFIKNIEMSIPEGSAVYQYPTHPMIDAYPPVNGITHYEELIGYLFSDKLKWSAKGDYGREENKWYDEVSKLDPLDFLNEISYAGFNGLYIDKRLFEDQDYINNFQREVEAILNIKPIIHDNNNIFFYSLVDFKNNSLDKNYMPLINNYINKK</sequence>